<keyword evidence="1" id="KW-0812">Transmembrane</keyword>
<keyword evidence="3" id="KW-1185">Reference proteome</keyword>
<feature type="transmembrane region" description="Helical" evidence="1">
    <location>
        <begin position="121"/>
        <end position="140"/>
    </location>
</feature>
<feature type="transmembrane region" description="Helical" evidence="1">
    <location>
        <begin position="152"/>
        <end position="169"/>
    </location>
</feature>
<dbReference type="EMBL" id="JACHHB010000004">
    <property type="protein sequence ID" value="MBB5173123.1"/>
    <property type="molecule type" value="Genomic_DNA"/>
</dbReference>
<evidence type="ECO:0000256" key="1">
    <source>
        <dbReference type="SAM" id="Phobius"/>
    </source>
</evidence>
<comment type="caution">
    <text evidence="2">The sequence shown here is derived from an EMBL/GenBank/DDBJ whole genome shotgun (WGS) entry which is preliminary data.</text>
</comment>
<keyword evidence="1" id="KW-1133">Transmembrane helix</keyword>
<gene>
    <name evidence="2" type="ORF">HNQ41_001286</name>
</gene>
<feature type="transmembrane region" description="Helical" evidence="1">
    <location>
        <begin position="96"/>
        <end position="114"/>
    </location>
</feature>
<name>A0A840QP66_9BACI</name>
<dbReference type="RefSeq" id="WP_184663561.1">
    <property type="nucleotide sequence ID" value="NZ_JACHHB010000004.1"/>
</dbReference>
<proteinExistence type="predicted"/>
<keyword evidence="1" id="KW-0472">Membrane</keyword>
<sequence>MVAITSVLLTVALLGLTLSSFVAVKSLFALQTFYFVVVALFLGCTFLGMVIGSFLLAWLSIGWFQILVGVVCLGVAVMFFQIYHPAYGYFPTYTQLPWLLISTLFFIVGLEWAIFGFSRWFILLFSLFFAASVYAGIYLFFRLKNIPNYRPLLPWIPLLLLGVIAIWKIF</sequence>
<dbReference type="Proteomes" id="UP000551878">
    <property type="component" value="Unassembled WGS sequence"/>
</dbReference>
<protein>
    <submittedName>
        <fullName evidence="2">Putative membrane protein YfcA</fullName>
    </submittedName>
</protein>
<evidence type="ECO:0000313" key="3">
    <source>
        <dbReference type="Proteomes" id="UP000551878"/>
    </source>
</evidence>
<reference evidence="2 3" key="1">
    <citation type="submission" date="2020-08" db="EMBL/GenBank/DDBJ databases">
        <title>Genomic Encyclopedia of Type Strains, Phase IV (KMG-IV): sequencing the most valuable type-strain genomes for metagenomic binning, comparative biology and taxonomic classification.</title>
        <authorList>
            <person name="Goeker M."/>
        </authorList>
    </citation>
    <scope>NUCLEOTIDE SEQUENCE [LARGE SCALE GENOMIC DNA]</scope>
    <source>
        <strain evidence="2 3">DSM 24696</strain>
    </source>
</reference>
<dbReference type="AlphaFoldDB" id="A0A840QP66"/>
<accession>A0A840QP66</accession>
<feature type="transmembrane region" description="Helical" evidence="1">
    <location>
        <begin position="33"/>
        <end position="59"/>
    </location>
</feature>
<feature type="transmembrane region" description="Helical" evidence="1">
    <location>
        <begin position="66"/>
        <end position="84"/>
    </location>
</feature>
<evidence type="ECO:0000313" key="2">
    <source>
        <dbReference type="EMBL" id="MBB5173123.1"/>
    </source>
</evidence>
<organism evidence="2 3">
    <name type="scientific">Texcoconibacillus texcoconensis</name>
    <dbReference type="NCBI Taxonomy" id="1095777"/>
    <lineage>
        <taxon>Bacteria</taxon>
        <taxon>Bacillati</taxon>
        <taxon>Bacillota</taxon>
        <taxon>Bacilli</taxon>
        <taxon>Bacillales</taxon>
        <taxon>Bacillaceae</taxon>
        <taxon>Texcoconibacillus</taxon>
    </lineage>
</organism>